<reference evidence="1 2" key="1">
    <citation type="journal article" date="2023" name="Int. J. Syst. Evol. Microbiol.">
        <title>Ligilactobacillus ubinensis sp. nov., a novel species isolated from the wild ferment of a durian fruit (Durio zibethinus).</title>
        <authorList>
            <person name="Heng Y.C."/>
            <person name="Menon N."/>
            <person name="Chen B."/>
            <person name="Loo B.Z.L."/>
            <person name="Wong G.W.J."/>
            <person name="Lim A.C.H."/>
            <person name="Silvaraju S."/>
            <person name="Kittelmann S."/>
        </authorList>
    </citation>
    <scope>NUCLEOTIDE SEQUENCE [LARGE SCALE GENOMIC DNA]</scope>
    <source>
        <strain evidence="1 2">WILCCON 0076</strain>
    </source>
</reference>
<dbReference type="InterPro" id="IPR014330">
    <property type="entry name" value="RNA-bd_S4-rel_YaaA"/>
</dbReference>
<evidence type="ECO:0000313" key="1">
    <source>
        <dbReference type="EMBL" id="MCP0887077.1"/>
    </source>
</evidence>
<dbReference type="AlphaFoldDB" id="A0A9X2FJZ1"/>
<dbReference type="EMBL" id="JAIULA010000011">
    <property type="protein sequence ID" value="MCP0887077.1"/>
    <property type="molecule type" value="Genomic_DNA"/>
</dbReference>
<dbReference type="Proteomes" id="UP001139006">
    <property type="component" value="Unassembled WGS sequence"/>
</dbReference>
<dbReference type="SUPFAM" id="SSF55174">
    <property type="entry name" value="Alpha-L RNA-binding motif"/>
    <property type="match status" value="1"/>
</dbReference>
<comment type="caution">
    <text evidence="1">The sequence shown here is derived from an EMBL/GenBank/DDBJ whole genome shotgun (WGS) entry which is preliminary data.</text>
</comment>
<evidence type="ECO:0000313" key="2">
    <source>
        <dbReference type="Proteomes" id="UP001139006"/>
    </source>
</evidence>
<keyword evidence="2" id="KW-1185">Reference proteome</keyword>
<protein>
    <submittedName>
        <fullName evidence="1">S4 domain-containing protein YaaA</fullName>
    </submittedName>
</protein>
<dbReference type="RefSeq" id="WP_253360633.1">
    <property type="nucleotide sequence ID" value="NZ_JAIULA010000011.1"/>
</dbReference>
<gene>
    <name evidence="1" type="primary">yaaA</name>
    <name evidence="1" type="ORF">LB941_06975</name>
</gene>
<dbReference type="InterPro" id="IPR036986">
    <property type="entry name" value="S4_RNA-bd_sf"/>
</dbReference>
<dbReference type="GO" id="GO:0003723">
    <property type="term" value="F:RNA binding"/>
    <property type="evidence" value="ECO:0007669"/>
    <property type="project" value="InterPro"/>
</dbReference>
<dbReference type="Gene3D" id="3.10.290.10">
    <property type="entry name" value="RNA-binding S4 domain"/>
    <property type="match status" value="1"/>
</dbReference>
<proteinExistence type="predicted"/>
<accession>A0A9X2FJZ1</accession>
<organism evidence="1 2">
    <name type="scientific">Ligilactobacillus ubinensis</name>
    <dbReference type="NCBI Taxonomy" id="2876789"/>
    <lineage>
        <taxon>Bacteria</taxon>
        <taxon>Bacillati</taxon>
        <taxon>Bacillota</taxon>
        <taxon>Bacilli</taxon>
        <taxon>Lactobacillales</taxon>
        <taxon>Lactobacillaceae</taxon>
        <taxon>Ligilactobacillus</taxon>
    </lineage>
</organism>
<name>A0A9X2FJZ1_9LACO</name>
<dbReference type="NCBIfam" id="TIGR02988">
    <property type="entry name" value="YaaA_near_RecF"/>
    <property type="match status" value="1"/>
</dbReference>
<dbReference type="Pfam" id="PF13275">
    <property type="entry name" value="S4_2"/>
    <property type="match status" value="1"/>
</dbReference>
<sequence length="73" mass="8283">MEQEIKLNTPYITLGQLLKIANIISSGGQAKIFLQEYADEIFINGEADNRRGRKLYPSDKIKISDFGTYIMKA</sequence>